<feature type="domain" description="AB hydrolase-1" evidence="2">
    <location>
        <begin position="32"/>
        <end position="265"/>
    </location>
</feature>
<dbReference type="Proteomes" id="UP000199455">
    <property type="component" value="Unassembled WGS sequence"/>
</dbReference>
<dbReference type="EMBL" id="FMZH01000009">
    <property type="protein sequence ID" value="SDD90882.1"/>
    <property type="molecule type" value="Genomic_DNA"/>
</dbReference>
<dbReference type="STRING" id="390242.SAMN04488024_10951"/>
<evidence type="ECO:0000313" key="4">
    <source>
        <dbReference type="Proteomes" id="UP000199455"/>
    </source>
</evidence>
<evidence type="ECO:0000313" key="3">
    <source>
        <dbReference type="EMBL" id="SDD90882.1"/>
    </source>
</evidence>
<evidence type="ECO:0000259" key="2">
    <source>
        <dbReference type="Pfam" id="PF00561"/>
    </source>
</evidence>
<dbReference type="AlphaFoldDB" id="A0A1G6YKP8"/>
<keyword evidence="4" id="KW-1185">Reference proteome</keyword>
<dbReference type="Gene3D" id="3.40.50.1820">
    <property type="entry name" value="alpha/beta hydrolase"/>
    <property type="match status" value="1"/>
</dbReference>
<comment type="similarity">
    <text evidence="1">Belongs to the AB hydrolase superfamily.</text>
</comment>
<dbReference type="SUPFAM" id="SSF53474">
    <property type="entry name" value="alpha/beta-Hydrolases"/>
    <property type="match status" value="1"/>
</dbReference>
<name>A0A1G6YKP8_9SPHI</name>
<proteinExistence type="inferred from homology"/>
<reference evidence="4" key="1">
    <citation type="submission" date="2016-10" db="EMBL/GenBank/DDBJ databases">
        <authorList>
            <person name="Varghese N."/>
            <person name="Submissions S."/>
        </authorList>
    </citation>
    <scope>NUCLEOTIDE SEQUENCE [LARGE SCALE GENOMIC DNA]</scope>
    <source>
        <strain evidence="4">DSM 18609</strain>
    </source>
</reference>
<dbReference type="InterPro" id="IPR029058">
    <property type="entry name" value="AB_hydrolase_fold"/>
</dbReference>
<organism evidence="3 4">
    <name type="scientific">Pedobacter soli</name>
    <dbReference type="NCBI Taxonomy" id="390242"/>
    <lineage>
        <taxon>Bacteria</taxon>
        <taxon>Pseudomonadati</taxon>
        <taxon>Bacteroidota</taxon>
        <taxon>Sphingobacteriia</taxon>
        <taxon>Sphingobacteriales</taxon>
        <taxon>Sphingobacteriaceae</taxon>
        <taxon>Pedobacter</taxon>
    </lineage>
</organism>
<dbReference type="PRINTS" id="PR00111">
    <property type="entry name" value="ABHYDROLASE"/>
</dbReference>
<protein>
    <submittedName>
        <fullName evidence="3">Pimeloyl-ACP methyl ester carboxylesterase</fullName>
    </submittedName>
</protein>
<sequence length="291" mass="32651">MLTLLLELLNHTKLHSILIRNNVKIIGEGSQVIMFAHGFGCDQNSWKFIVNAFLEDYKVVLFDYVGSGESDLSQYDKRKYATLEGYACDVIDIIEALGLKDVIFIGHSVSSMIGMIAALQQPEAFKKLVFIGPSPRYLNDRDYIGGFNAEDIETIFEHIAADYVGWSKAIAAVVMDKPSQPELADFLQECFESTEPSVALAFAMATFKTDCRDNLRKLKIPSLTLQSARDMMAPLTAGEYIYKNTPDNFLVVMKATGHYPHISEPEETIREIKDFIGDKRLSSNPDHQYAS</sequence>
<dbReference type="Pfam" id="PF00561">
    <property type="entry name" value="Abhydrolase_1"/>
    <property type="match status" value="1"/>
</dbReference>
<evidence type="ECO:0000256" key="1">
    <source>
        <dbReference type="ARBA" id="ARBA00008645"/>
    </source>
</evidence>
<dbReference type="PANTHER" id="PTHR43039">
    <property type="entry name" value="ESTERASE-RELATED"/>
    <property type="match status" value="1"/>
</dbReference>
<gene>
    <name evidence="3" type="ORF">SAMN04488024_10951</name>
</gene>
<dbReference type="InterPro" id="IPR000073">
    <property type="entry name" value="AB_hydrolase_1"/>
</dbReference>
<accession>A0A1G6YKP8</accession>